<dbReference type="Gene3D" id="1.25.10.10">
    <property type="entry name" value="Leucine-rich Repeat Variant"/>
    <property type="match status" value="1"/>
</dbReference>
<dbReference type="CDD" id="cd07341">
    <property type="entry name" value="M56_BlaR1_MecR1_like"/>
    <property type="match status" value="1"/>
</dbReference>
<feature type="transmembrane region" description="Helical" evidence="2">
    <location>
        <begin position="375"/>
        <end position="396"/>
    </location>
</feature>
<dbReference type="PANTHER" id="PTHR34978:SF3">
    <property type="entry name" value="SLR0241 PROTEIN"/>
    <property type="match status" value="1"/>
</dbReference>
<dbReference type="SUPFAM" id="SSF48371">
    <property type="entry name" value="ARM repeat"/>
    <property type="match status" value="1"/>
</dbReference>
<dbReference type="EMBL" id="DPIY01000006">
    <property type="protein sequence ID" value="HCT56801.1"/>
    <property type="molecule type" value="Genomic_DNA"/>
</dbReference>
<reference evidence="4 5" key="1">
    <citation type="journal article" date="2018" name="Nat. Biotechnol.">
        <title>A standardized bacterial taxonomy based on genome phylogeny substantially revises the tree of life.</title>
        <authorList>
            <person name="Parks D.H."/>
            <person name="Chuvochina M."/>
            <person name="Waite D.W."/>
            <person name="Rinke C."/>
            <person name="Skarshewski A."/>
            <person name="Chaumeil P.A."/>
            <person name="Hugenholtz P."/>
        </authorList>
    </citation>
    <scope>NUCLEOTIDE SEQUENCE [LARGE SCALE GENOMIC DNA]</scope>
    <source>
        <strain evidence="4">UBA8844</strain>
    </source>
</reference>
<evidence type="ECO:0000313" key="4">
    <source>
        <dbReference type="EMBL" id="HCT56801.1"/>
    </source>
</evidence>
<dbReference type="Proteomes" id="UP000264071">
    <property type="component" value="Unassembled WGS sequence"/>
</dbReference>
<keyword evidence="2" id="KW-0812">Transmembrane</keyword>
<feature type="region of interest" description="Disordered" evidence="1">
    <location>
        <begin position="417"/>
        <end position="439"/>
    </location>
</feature>
<gene>
    <name evidence="4" type="ORF">DGD08_06265</name>
</gene>
<dbReference type="Pfam" id="PF13646">
    <property type="entry name" value="HEAT_2"/>
    <property type="match status" value="2"/>
</dbReference>
<dbReference type="InterPro" id="IPR004155">
    <property type="entry name" value="PBS_lyase_HEAT"/>
</dbReference>
<name>A0A3D4V6S2_9BACT</name>
<protein>
    <recommendedName>
        <fullName evidence="3">Peptidase M56 domain-containing protein</fullName>
    </recommendedName>
</protein>
<dbReference type="Pfam" id="PF05569">
    <property type="entry name" value="Peptidase_M56"/>
    <property type="match status" value="1"/>
</dbReference>
<evidence type="ECO:0000256" key="1">
    <source>
        <dbReference type="SAM" id="MobiDB-lite"/>
    </source>
</evidence>
<proteinExistence type="predicted"/>
<dbReference type="PANTHER" id="PTHR34978">
    <property type="entry name" value="POSSIBLE SENSOR-TRANSDUCER PROTEIN BLAR"/>
    <property type="match status" value="1"/>
</dbReference>
<keyword evidence="2" id="KW-1133">Transmembrane helix</keyword>
<dbReference type="AlphaFoldDB" id="A0A3D4V6S2"/>
<evidence type="ECO:0000259" key="3">
    <source>
        <dbReference type="Pfam" id="PF05569"/>
    </source>
</evidence>
<feature type="transmembrane region" description="Helical" evidence="2">
    <location>
        <begin position="27"/>
        <end position="54"/>
    </location>
</feature>
<accession>A0A3D4V6S2</accession>
<sequence length="757" mass="81060">MPVMCHGCAMPLPRLVARKEETMSDTFLLSINTSALLLVIAKITLLLGLAVLGARLLQRATAGFRHLWWLVVLVATLMIPVLEFAQPMRFGVIPNGVFTSAGTIASTDRVTPNQAPATIADVAAPSDNAADKSLVDVPESAAPDAPAASVAPSVLTRVMSYVQSLSPLAMIAMVWCVGMFITAAWLLRSWVAAARIVRRATPVAASDWLDPLYEVADRIGLDDVPRVVRSADVRMPFACGVRTPTIVLPLSSDTWSVERRQAVLLHELAHVRRNDLLGHTFARLVCVVYWFHPMVWMAAGALRAESEQACDDLAVSSGTRASDYAEHLLDIVTSVKGDATPAVGIAMARRSEFEGRMLAILDPERPRRNTTRRQAITLAGLIGAVTLLVGAAAPVAPGAAAAAQGMMTDSLASSAAQTVAQHSMGDSGRRGTQRASRPMMDAVATPESAAMPEMQGRVLPVQPPAGPSGRLDRRTNDAIRDLVAQFSVEVSTGIASAFGPGARQGFAKTPLSGLDSLSANERVRLLVRLLTTDSSGSIRRVAAWGLNEYQMVDGTRAALMNALRRDADAGVREMAAWSLAQEHTASGGVGSALIEAVRSEAGTKARGTAAWAIGTLDVRDAEAVLLKALDDPEASVRYRAAWALGSVRPAALPAGLVGHLADSSRNVRRAVTWVIHQVGDEKAAPALQRALRSEKDPTVRRDMFRTLVSLGESSTEFVKEMIDSNDREIREQAITLLAGHRVPTPWPWPWPDPRPYP</sequence>
<dbReference type="InterPro" id="IPR016024">
    <property type="entry name" value="ARM-type_fold"/>
</dbReference>
<keyword evidence="2" id="KW-0472">Membrane</keyword>
<feature type="transmembrane region" description="Helical" evidence="2">
    <location>
        <begin position="168"/>
        <end position="187"/>
    </location>
</feature>
<feature type="transmembrane region" description="Helical" evidence="2">
    <location>
        <begin position="66"/>
        <end position="85"/>
    </location>
</feature>
<dbReference type="InterPro" id="IPR052173">
    <property type="entry name" value="Beta-lactam_resp_regulator"/>
</dbReference>
<evidence type="ECO:0000256" key="2">
    <source>
        <dbReference type="SAM" id="Phobius"/>
    </source>
</evidence>
<feature type="domain" description="Peptidase M56" evidence="3">
    <location>
        <begin position="44"/>
        <end position="359"/>
    </location>
</feature>
<dbReference type="InterPro" id="IPR008756">
    <property type="entry name" value="Peptidase_M56"/>
</dbReference>
<dbReference type="InterPro" id="IPR011989">
    <property type="entry name" value="ARM-like"/>
</dbReference>
<evidence type="ECO:0000313" key="5">
    <source>
        <dbReference type="Proteomes" id="UP000264071"/>
    </source>
</evidence>
<organism evidence="4 5">
    <name type="scientific">Gemmatimonas aurantiaca</name>
    <dbReference type="NCBI Taxonomy" id="173480"/>
    <lineage>
        <taxon>Bacteria</taxon>
        <taxon>Pseudomonadati</taxon>
        <taxon>Gemmatimonadota</taxon>
        <taxon>Gemmatimonadia</taxon>
        <taxon>Gemmatimonadales</taxon>
        <taxon>Gemmatimonadaceae</taxon>
        <taxon>Gemmatimonas</taxon>
    </lineage>
</organism>
<comment type="caution">
    <text evidence="4">The sequence shown here is derived from an EMBL/GenBank/DDBJ whole genome shotgun (WGS) entry which is preliminary data.</text>
</comment>
<dbReference type="SMART" id="SM00567">
    <property type="entry name" value="EZ_HEAT"/>
    <property type="match status" value="4"/>
</dbReference>